<comment type="caution">
    <text evidence="1">The sequence shown here is derived from an EMBL/GenBank/DDBJ whole genome shotgun (WGS) entry which is preliminary data.</text>
</comment>
<proteinExistence type="predicted"/>
<evidence type="ECO:0000313" key="2">
    <source>
        <dbReference type="Proteomes" id="UP000774326"/>
    </source>
</evidence>
<evidence type="ECO:0000313" key="1">
    <source>
        <dbReference type="EMBL" id="KAH3688590.1"/>
    </source>
</evidence>
<gene>
    <name evidence="1" type="ORF">WICPIJ_000434</name>
</gene>
<organism evidence="1 2">
    <name type="scientific">Wickerhamomyces pijperi</name>
    <name type="common">Yeast</name>
    <name type="synonym">Pichia pijperi</name>
    <dbReference type="NCBI Taxonomy" id="599730"/>
    <lineage>
        <taxon>Eukaryota</taxon>
        <taxon>Fungi</taxon>
        <taxon>Dikarya</taxon>
        <taxon>Ascomycota</taxon>
        <taxon>Saccharomycotina</taxon>
        <taxon>Saccharomycetes</taxon>
        <taxon>Phaffomycetales</taxon>
        <taxon>Wickerhamomycetaceae</taxon>
        <taxon>Wickerhamomyces</taxon>
    </lineage>
</organism>
<protein>
    <submittedName>
        <fullName evidence="1">Uncharacterized protein</fullName>
    </submittedName>
</protein>
<dbReference type="EMBL" id="JAEUBG010000269">
    <property type="protein sequence ID" value="KAH3688590.1"/>
    <property type="molecule type" value="Genomic_DNA"/>
</dbReference>
<accession>A0A9P8QGE1</accession>
<reference evidence="1" key="2">
    <citation type="submission" date="2021-01" db="EMBL/GenBank/DDBJ databases">
        <authorList>
            <person name="Schikora-Tamarit M.A."/>
        </authorList>
    </citation>
    <scope>NUCLEOTIDE SEQUENCE</scope>
    <source>
        <strain evidence="1">CBS2887</strain>
    </source>
</reference>
<dbReference type="AlphaFoldDB" id="A0A9P8QGE1"/>
<reference evidence="1" key="1">
    <citation type="journal article" date="2021" name="Open Biol.">
        <title>Shared evolutionary footprints suggest mitochondrial oxidative damage underlies multiple complex I losses in fungi.</title>
        <authorList>
            <person name="Schikora-Tamarit M.A."/>
            <person name="Marcet-Houben M."/>
            <person name="Nosek J."/>
            <person name="Gabaldon T."/>
        </authorList>
    </citation>
    <scope>NUCLEOTIDE SEQUENCE</scope>
    <source>
        <strain evidence="1">CBS2887</strain>
    </source>
</reference>
<keyword evidence="2" id="KW-1185">Reference proteome</keyword>
<dbReference type="Proteomes" id="UP000774326">
    <property type="component" value="Unassembled WGS sequence"/>
</dbReference>
<dbReference type="OrthoDB" id="10543851at2759"/>
<name>A0A9P8QGE1_WICPI</name>
<sequence length="161" mass="17320">MTDLTMAGTSKGLMDLKLITSAVRPYSSFNCLAACKQNVKFLEWETRVISLPSNSILALPKGTVKSGCWASGDNSKDSPYSSSFSKNTTGFGSLMEALIKPLWSSEDTVWTSEGDVTWLDTTRHVVGLSGRVDDVIDGLHGEVEGHELDNWLQTSQGGTGG</sequence>